<evidence type="ECO:0000313" key="3">
    <source>
        <dbReference type="Proteomes" id="UP000035682"/>
    </source>
</evidence>
<evidence type="ECO:0000256" key="1">
    <source>
        <dbReference type="SAM" id="MobiDB-lite"/>
    </source>
</evidence>
<dbReference type="GeneID" id="36381859"/>
<proteinExistence type="predicted"/>
<dbReference type="RefSeq" id="XP_024508689.1">
    <property type="nucleotide sequence ID" value="XM_024642971.1"/>
</dbReference>
<gene>
    <name evidence="2 4 5" type="ORF">SRAE_2000413800</name>
</gene>
<dbReference type="OrthoDB" id="5876852at2759"/>
<name>A0A090MZT4_STRRB</name>
<feature type="compositionally biased region" description="Polar residues" evidence="1">
    <location>
        <begin position="123"/>
        <end position="135"/>
    </location>
</feature>
<evidence type="ECO:0000313" key="5">
    <source>
        <dbReference type="WormBase" id="SRAE_2000413800"/>
    </source>
</evidence>
<dbReference type="AlphaFoldDB" id="A0A090MZT4"/>
<keyword evidence="3" id="KW-1185">Reference proteome</keyword>
<reference evidence="2 3" key="1">
    <citation type="submission" date="2014-09" db="EMBL/GenBank/DDBJ databases">
        <authorList>
            <person name="Martin A.A."/>
        </authorList>
    </citation>
    <scope>NUCLEOTIDE SEQUENCE</scope>
    <source>
        <strain evidence="3">ED321</strain>
        <strain evidence="2">ED321 Heterogonic</strain>
    </source>
</reference>
<feature type="region of interest" description="Disordered" evidence="1">
    <location>
        <begin position="48"/>
        <end position="83"/>
    </location>
</feature>
<dbReference type="WormBase" id="SRAE_2000413800">
    <property type="protein sequence ID" value="SRP02700"/>
    <property type="gene ID" value="WBGene00264366"/>
</dbReference>
<dbReference type="CTD" id="36381859"/>
<protein>
    <submittedName>
        <fullName evidence="2 4">Uncharacterized protein</fullName>
    </submittedName>
</protein>
<dbReference type="eggNOG" id="ENOG502SIQQ">
    <property type="taxonomic scope" value="Eukaryota"/>
</dbReference>
<feature type="region of interest" description="Disordered" evidence="1">
    <location>
        <begin position="114"/>
        <end position="193"/>
    </location>
</feature>
<sequence length="491" mass="52973">MAAPYASDQVQITDVDSKQLLNTIYVRLNDLDCKMSFVLELLSQRLPNSSITSGNVNDSQRNVSTPSSSEQQLTPGNGGDNNNINQMLMSNTFLGFPTSVTSSLLAACQQITNTNNNTDTTNQSILDNHNSSKTRGSPGSSNDDNSISIMNNTNLSPSSVTDDMSGCDEKKSPSSKNTSDISTATRDDEDDECMIGDENLKEEIDDDATENDPLNAGLSLINSTFLNTCPPSTPISTKIVDPTNNNTKCGGLTHEQKQIIVSMEHRFPEGAVRRAAEKAARSFQSTQPKVFAWQILRESVTDDELKNVQISLRTFHGESANHLLSRQLPKIRLVVETTMTYFKWDNLSDEQQLTKAKLLLSHLKNNAKVRNWTLREGRPSRTQGAVGGNGLNYPSNPHSINPTPNGALFAAGPFGALSRSSISSPLNLSNINTAAGLAAAAVANTTKAQGGMDNLWIHYAAMLQNNSSLAGLMNGNTAVNTETAISATSKQ</sequence>
<dbReference type="Proteomes" id="UP000035682">
    <property type="component" value="Unplaced"/>
</dbReference>
<feature type="compositionally biased region" description="Low complexity" evidence="1">
    <location>
        <begin position="136"/>
        <end position="154"/>
    </location>
</feature>
<accession>A0A090MZT4</accession>
<reference evidence="4" key="2">
    <citation type="submission" date="2020-12" db="UniProtKB">
        <authorList>
            <consortium name="WormBaseParasite"/>
        </authorList>
    </citation>
    <scope>IDENTIFICATION</scope>
</reference>
<organism evidence="2">
    <name type="scientific">Strongyloides ratti</name>
    <name type="common">Parasitic roundworm</name>
    <dbReference type="NCBI Taxonomy" id="34506"/>
    <lineage>
        <taxon>Eukaryota</taxon>
        <taxon>Metazoa</taxon>
        <taxon>Ecdysozoa</taxon>
        <taxon>Nematoda</taxon>
        <taxon>Chromadorea</taxon>
        <taxon>Rhabditida</taxon>
        <taxon>Tylenchina</taxon>
        <taxon>Panagrolaimomorpha</taxon>
        <taxon>Strongyloidoidea</taxon>
        <taxon>Strongyloididae</taxon>
        <taxon>Strongyloides</taxon>
    </lineage>
</organism>
<evidence type="ECO:0000313" key="2">
    <source>
        <dbReference type="EMBL" id="CEF69489.1"/>
    </source>
</evidence>
<feature type="compositionally biased region" description="Polar residues" evidence="1">
    <location>
        <begin position="174"/>
        <end position="184"/>
    </location>
</feature>
<dbReference type="WBParaSite" id="SRAE_2000413800.1">
    <property type="protein sequence ID" value="SRAE_2000413800.1"/>
    <property type="gene ID" value="WBGene00264366"/>
</dbReference>
<dbReference type="EMBL" id="LN609529">
    <property type="protein sequence ID" value="CEF69489.1"/>
    <property type="molecule type" value="Genomic_DNA"/>
</dbReference>
<evidence type="ECO:0000313" key="4">
    <source>
        <dbReference type="WBParaSite" id="SRAE_2000413800.1"/>
    </source>
</evidence>